<dbReference type="NCBIfam" id="NF008159">
    <property type="entry name" value="PRK10911.1"/>
    <property type="match status" value="1"/>
</dbReference>
<dbReference type="InterPro" id="IPR045666">
    <property type="entry name" value="OpdA_N"/>
</dbReference>
<dbReference type="KEGG" id="hav:AT03_01875"/>
<dbReference type="HOGENOM" id="CLU_001805_4_1_6"/>
<feature type="domain" description="Oligopeptidase A N-terminal" evidence="11">
    <location>
        <begin position="29"/>
        <end position="148"/>
    </location>
</feature>
<keyword evidence="5 9" id="KW-0862">Zinc</keyword>
<dbReference type="OrthoDB" id="9773538at2"/>
<organism evidence="12 13">
    <name type="scientific">Hafnia alvei FB1</name>
    <dbReference type="NCBI Taxonomy" id="1453496"/>
    <lineage>
        <taxon>Bacteria</taxon>
        <taxon>Pseudomonadati</taxon>
        <taxon>Pseudomonadota</taxon>
        <taxon>Gammaproteobacteria</taxon>
        <taxon>Enterobacterales</taxon>
        <taxon>Hafniaceae</taxon>
        <taxon>Hafnia</taxon>
    </lineage>
</organism>
<evidence type="ECO:0000256" key="3">
    <source>
        <dbReference type="ARBA" id="ARBA00022723"/>
    </source>
</evidence>
<gene>
    <name evidence="12" type="ORF">AT03_01875</name>
</gene>
<dbReference type="FunFam" id="3.40.390.10:FF:000009">
    <property type="entry name" value="Oligopeptidase A"/>
    <property type="match status" value="1"/>
</dbReference>
<dbReference type="CDD" id="cd06456">
    <property type="entry name" value="M3A_DCP"/>
    <property type="match status" value="1"/>
</dbReference>
<dbReference type="GO" id="GO:0006508">
    <property type="term" value="P:proteolysis"/>
    <property type="evidence" value="ECO:0007669"/>
    <property type="project" value="UniProtKB-KW"/>
</dbReference>
<evidence type="ECO:0000256" key="8">
    <source>
        <dbReference type="ARBA" id="ARBA00026100"/>
    </source>
</evidence>
<evidence type="ECO:0000259" key="11">
    <source>
        <dbReference type="Pfam" id="PF19310"/>
    </source>
</evidence>
<dbReference type="AlphaFoldDB" id="A0A097QXV3"/>
<reference evidence="12 13" key="1">
    <citation type="journal article" date="2014" name="Gut Pathog.">
        <title>Gene clusters of Hafnia alvei strain FB1 important in survival and pathogenesis: a draft genome perspective.</title>
        <authorList>
            <person name="Tan J.Y."/>
            <person name="Yin W.F."/>
            <person name="Chan K.G."/>
        </authorList>
    </citation>
    <scope>NUCLEOTIDE SEQUENCE [LARGE SCALE GENOMIC DNA]</scope>
    <source>
        <strain evidence="12 13">FB1</strain>
    </source>
</reference>
<feature type="domain" description="Peptidase M3A/M3B catalytic" evidence="10">
    <location>
        <begin position="222"/>
        <end position="677"/>
    </location>
</feature>
<dbReference type="eggNOG" id="COG0339">
    <property type="taxonomic scope" value="Bacteria"/>
</dbReference>
<dbReference type="Gene3D" id="1.10.1370.40">
    <property type="match status" value="1"/>
</dbReference>
<evidence type="ECO:0000256" key="1">
    <source>
        <dbReference type="ARBA" id="ARBA00006040"/>
    </source>
</evidence>
<evidence type="ECO:0000256" key="6">
    <source>
        <dbReference type="ARBA" id="ARBA00023049"/>
    </source>
</evidence>
<comment type="catalytic activity">
    <reaction evidence="7">
        <text>Hydrolysis of oligopeptides, with broad specificity. Gly or Ala commonly occur as P1 or P1' residues, but more distant residues are also important, as is shown by the fact that Z-Gly-Pro-Gly-|-Gly-Pro-Ala is cleaved, but not Z-(Gly)(5).</text>
        <dbReference type="EC" id="3.4.24.70"/>
    </reaction>
</comment>
<evidence type="ECO:0000256" key="7">
    <source>
        <dbReference type="ARBA" id="ARBA00024603"/>
    </source>
</evidence>
<keyword evidence="3 9" id="KW-0479">Metal-binding</keyword>
<evidence type="ECO:0000256" key="9">
    <source>
        <dbReference type="RuleBase" id="RU003435"/>
    </source>
</evidence>
<dbReference type="InterPro" id="IPR045090">
    <property type="entry name" value="Pept_M3A_M3B"/>
</dbReference>
<keyword evidence="4 9" id="KW-0378">Hydrolase</keyword>
<dbReference type="RefSeq" id="WP_025802161.1">
    <property type="nucleotide sequence ID" value="NZ_CP009706.1"/>
</dbReference>
<evidence type="ECO:0000313" key="13">
    <source>
        <dbReference type="Proteomes" id="UP000029986"/>
    </source>
</evidence>
<dbReference type="Proteomes" id="UP000029986">
    <property type="component" value="Chromosome"/>
</dbReference>
<dbReference type="EC" id="3.4.24.70" evidence="8"/>
<dbReference type="GO" id="GO:0004222">
    <property type="term" value="F:metalloendopeptidase activity"/>
    <property type="evidence" value="ECO:0007669"/>
    <property type="project" value="UniProtKB-EC"/>
</dbReference>
<dbReference type="Gene3D" id="1.10.1370.10">
    <property type="entry name" value="Neurolysin, domain 3"/>
    <property type="match status" value="1"/>
</dbReference>
<evidence type="ECO:0000256" key="2">
    <source>
        <dbReference type="ARBA" id="ARBA00022670"/>
    </source>
</evidence>
<comment type="cofactor">
    <cofactor evidence="9">
        <name>Zn(2+)</name>
        <dbReference type="ChEBI" id="CHEBI:29105"/>
    </cofactor>
    <text evidence="9">Binds 1 zinc ion.</text>
</comment>
<evidence type="ECO:0000259" key="10">
    <source>
        <dbReference type="Pfam" id="PF01432"/>
    </source>
</evidence>
<dbReference type="PATRIC" id="fig|1453496.5.peg.374"/>
<evidence type="ECO:0000256" key="4">
    <source>
        <dbReference type="ARBA" id="ARBA00022801"/>
    </source>
</evidence>
<dbReference type="Gene3D" id="3.40.390.10">
    <property type="entry name" value="Collagenase (Catalytic Domain)"/>
    <property type="match status" value="1"/>
</dbReference>
<dbReference type="PANTHER" id="PTHR11804:SF84">
    <property type="entry name" value="SACCHAROLYSIN"/>
    <property type="match status" value="1"/>
</dbReference>
<dbReference type="GO" id="GO:0006518">
    <property type="term" value="P:peptide metabolic process"/>
    <property type="evidence" value="ECO:0007669"/>
    <property type="project" value="TreeGrafter"/>
</dbReference>
<sequence>MTNPLLTPFDLPPFSKIKPEDIVPAVKSALADCRAEVERVVAQDAPFTWDNLCQPLAEVDDRLSRIFSPVSHLNSVQNSPELREAYEQCLPLLSEYGTWVGQHEGLYQAYRSLKDGAGFAALTKPQKKAVENSLRDFELSGIGLPKEKQQRYGEIMARLSELGSAFSNNVLDATMGWSKLITNEKELSGLPESALAAAKALAESKEKEGWLLTLDIPSYLPVMTYADNRELRHEMYQAFTTRASDQGPNAGQWDNSEIMAETLQLRHELAQLLGFKSYADKSLATKMAENPQQVLAFLNDLAERARPQGAQELAKLREFTRQHFDVTELEAWDITYYSEKQKQHLYSISDEQLRPYFPEQRVLSGLFEVVKRIYGITAKERHDIDVWNPEVRFFELYDAAGELRGSFYLDLYAREHKRGGAWMDDCVGRLRRADGSLQKPVAYLTCNFNRPIGDKPALFTHNEVTTLFHEFGHGLHHMLTTIETAGVSGINGVPWDAVELPSQFMENWCWEPEALAFISGHYQTNEPLPQEMLDKMLAAKNYQAALFILRQLEFGMFDFRLHTEFDPAQGARILDTLKEVKALVAVMPSPSWGRFPHAFSHIFAGGYAAGYYSYLWAELLSADAFSRFEEEGIFNVDTGRAFLDNILSQGGSDEPMNLFKNFRGREPKIDAMLRHYGIKG</sequence>
<dbReference type="InterPro" id="IPR024079">
    <property type="entry name" value="MetalloPept_cat_dom_sf"/>
</dbReference>
<dbReference type="EMBL" id="CP009706">
    <property type="protein sequence ID" value="AIU71262.1"/>
    <property type="molecule type" value="Genomic_DNA"/>
</dbReference>
<dbReference type="Pfam" id="PF19310">
    <property type="entry name" value="TOP_N"/>
    <property type="match status" value="1"/>
</dbReference>
<proteinExistence type="inferred from homology"/>
<keyword evidence="13" id="KW-1185">Reference proteome</keyword>
<comment type="similarity">
    <text evidence="1 9">Belongs to the peptidase M3 family.</text>
</comment>
<protein>
    <recommendedName>
        <fullName evidence="8">oligopeptidase A</fullName>
        <ecNumber evidence="8">3.4.24.70</ecNumber>
    </recommendedName>
</protein>
<dbReference type="InterPro" id="IPR024077">
    <property type="entry name" value="Neurolysin/TOP_dom2"/>
</dbReference>
<keyword evidence="6 9" id="KW-0482">Metalloprotease</keyword>
<accession>A0A097QXV3</accession>
<evidence type="ECO:0000256" key="5">
    <source>
        <dbReference type="ARBA" id="ARBA00022833"/>
    </source>
</evidence>
<keyword evidence="2 9" id="KW-0645">Protease</keyword>
<dbReference type="PANTHER" id="PTHR11804">
    <property type="entry name" value="PROTEASE M3 THIMET OLIGOPEPTIDASE-RELATED"/>
    <property type="match status" value="1"/>
</dbReference>
<dbReference type="Pfam" id="PF01432">
    <property type="entry name" value="Peptidase_M3"/>
    <property type="match status" value="1"/>
</dbReference>
<name>A0A097QXV3_HAFAL</name>
<dbReference type="InterPro" id="IPR034005">
    <property type="entry name" value="M3A_DCP"/>
</dbReference>
<dbReference type="SUPFAM" id="SSF55486">
    <property type="entry name" value="Metalloproteases ('zincins'), catalytic domain"/>
    <property type="match status" value="1"/>
</dbReference>
<dbReference type="GO" id="GO:0046872">
    <property type="term" value="F:metal ion binding"/>
    <property type="evidence" value="ECO:0007669"/>
    <property type="project" value="UniProtKB-UniRule"/>
</dbReference>
<dbReference type="InterPro" id="IPR001567">
    <property type="entry name" value="Pept_M3A_M3B_dom"/>
</dbReference>
<evidence type="ECO:0000313" key="12">
    <source>
        <dbReference type="EMBL" id="AIU71262.1"/>
    </source>
</evidence>
<dbReference type="GO" id="GO:0005829">
    <property type="term" value="C:cytosol"/>
    <property type="evidence" value="ECO:0007669"/>
    <property type="project" value="UniProtKB-ARBA"/>
</dbReference>